<dbReference type="InterPro" id="IPR027417">
    <property type="entry name" value="P-loop_NTPase"/>
</dbReference>
<dbReference type="InterPro" id="IPR053137">
    <property type="entry name" value="NLR-like"/>
</dbReference>
<dbReference type="Gene3D" id="3.40.50.300">
    <property type="entry name" value="P-loop containing nucleotide triphosphate hydrolases"/>
    <property type="match status" value="1"/>
</dbReference>
<dbReference type="InterPro" id="IPR011990">
    <property type="entry name" value="TPR-like_helical_dom_sf"/>
</dbReference>
<dbReference type="PANTHER" id="PTHR46082:SF6">
    <property type="entry name" value="AAA+ ATPASE DOMAIN-CONTAINING PROTEIN-RELATED"/>
    <property type="match status" value="1"/>
</dbReference>
<evidence type="ECO:0000313" key="1">
    <source>
        <dbReference type="EMBL" id="KAJ5526090.1"/>
    </source>
</evidence>
<dbReference type="PANTHER" id="PTHR46082">
    <property type="entry name" value="ATP/GTP-BINDING PROTEIN-RELATED"/>
    <property type="match status" value="1"/>
</dbReference>
<gene>
    <name evidence="1" type="ORF">N7494_012740</name>
</gene>
<organism evidence="1 2">
    <name type="scientific">Penicillium frequentans</name>
    <dbReference type="NCBI Taxonomy" id="3151616"/>
    <lineage>
        <taxon>Eukaryota</taxon>
        <taxon>Fungi</taxon>
        <taxon>Dikarya</taxon>
        <taxon>Ascomycota</taxon>
        <taxon>Pezizomycotina</taxon>
        <taxon>Eurotiomycetes</taxon>
        <taxon>Eurotiomycetidae</taxon>
        <taxon>Eurotiales</taxon>
        <taxon>Aspergillaceae</taxon>
        <taxon>Penicillium</taxon>
    </lineage>
</organism>
<evidence type="ECO:0008006" key="3">
    <source>
        <dbReference type="Google" id="ProtNLM"/>
    </source>
</evidence>
<dbReference type="Pfam" id="PF13424">
    <property type="entry name" value="TPR_12"/>
    <property type="match status" value="2"/>
</dbReference>
<protein>
    <recommendedName>
        <fullName evidence="3">TPR-like protein</fullName>
    </recommendedName>
</protein>
<comment type="caution">
    <text evidence="1">The sequence shown here is derived from an EMBL/GenBank/DDBJ whole genome shotgun (WGS) entry which is preliminary data.</text>
</comment>
<sequence>MEYSYRVRENSPDTWVLWINSRTPARFQQSCADLTKRVKAPGYKNPDANKFGVLCDWLQIEQPGRWMLVLDHVNNAGFFHEVGLRGPGSIFDLLRRCPNGTIILTTRSFEIVEQFDRRGDLVLIHPMRSIYAETLLETKLKYRATNTETVGMALEELMFLQLGIVIAAAYINYRGATYSVGRYVDDLCNSEFSALSLTDVDQHHVNMRECLVIPCQLAIEYILEIRPSAAALLFLASFFDEQGIPEYILRNQPENEEFGDREDTEDNSDASSFTIVDGFEDDVEVLKDFCLIAPDTTGRTFKMHNLVQWSTKKWLKAHGEFDQWQQTFLTRISKEFPTPTKETWETCQLLFPHVQTIITDQSNEWPNESFTEWITLIHNAASFAVQQGDIPVAQEMMQLALEEQNRQVSANDPSILATKDFMSQIYYSTGHWQSAEALSTEILAESRGILGQEHPDTLRRQAKLLMLYMKQGRYEDAEAGYTELSAGSKRVLGSQNPDTLECLSNLATALAMQEKWIAAEIALREAINGSINILGEGNPTTLERMKSLVKVFLAFGRARAREAEALQIQVVDISRAVFGPEHVNTVDSMNDLIDMHLRSNKWEAAEALQLHVLEVQRKLLGEDHPTILASMDNLVFLCLKQERLHDAQFVQQSIIEISMSKLGAEHYLTLRAMSKLDDIRKDITESEQRDGPEEFEGWL</sequence>
<name>A0AAD6CMD6_9EURO</name>
<evidence type="ECO:0000313" key="2">
    <source>
        <dbReference type="Proteomes" id="UP001220324"/>
    </source>
</evidence>
<reference evidence="1 2" key="1">
    <citation type="journal article" date="2023" name="IMA Fungus">
        <title>Comparative genomic study of the Penicillium genus elucidates a diverse pangenome and 15 lateral gene transfer events.</title>
        <authorList>
            <person name="Petersen C."/>
            <person name="Sorensen T."/>
            <person name="Nielsen M.R."/>
            <person name="Sondergaard T.E."/>
            <person name="Sorensen J.L."/>
            <person name="Fitzpatrick D.A."/>
            <person name="Frisvad J.C."/>
            <person name="Nielsen K.L."/>
        </authorList>
    </citation>
    <scope>NUCLEOTIDE SEQUENCE [LARGE SCALE GENOMIC DNA]</scope>
    <source>
        <strain evidence="1 2">IBT 35679</strain>
    </source>
</reference>
<proteinExistence type="predicted"/>
<accession>A0AAD6CMD6</accession>
<dbReference type="Proteomes" id="UP001220324">
    <property type="component" value="Unassembled WGS sequence"/>
</dbReference>
<dbReference type="EMBL" id="JAQIZZ010000008">
    <property type="protein sequence ID" value="KAJ5526090.1"/>
    <property type="molecule type" value="Genomic_DNA"/>
</dbReference>
<dbReference type="SUPFAM" id="SSF48452">
    <property type="entry name" value="TPR-like"/>
    <property type="match status" value="2"/>
</dbReference>
<dbReference type="AlphaFoldDB" id="A0AAD6CMD6"/>
<keyword evidence="2" id="KW-1185">Reference proteome</keyword>
<dbReference type="Pfam" id="PF13374">
    <property type="entry name" value="TPR_10"/>
    <property type="match status" value="2"/>
</dbReference>
<dbReference type="Gene3D" id="1.25.40.10">
    <property type="entry name" value="Tetratricopeptide repeat domain"/>
    <property type="match status" value="2"/>
</dbReference>